<feature type="signal peptide" evidence="1">
    <location>
        <begin position="1"/>
        <end position="22"/>
    </location>
</feature>
<evidence type="ECO:0000256" key="1">
    <source>
        <dbReference type="SAM" id="SignalP"/>
    </source>
</evidence>
<keyword evidence="3" id="KW-1185">Reference proteome</keyword>
<dbReference type="EMBL" id="KV425579">
    <property type="protein sequence ID" value="KZT24199.1"/>
    <property type="molecule type" value="Genomic_DNA"/>
</dbReference>
<feature type="chain" id="PRO_5007865979" evidence="1">
    <location>
        <begin position="23"/>
        <end position="58"/>
    </location>
</feature>
<evidence type="ECO:0000313" key="3">
    <source>
        <dbReference type="Proteomes" id="UP000076761"/>
    </source>
</evidence>
<reference evidence="2 3" key="1">
    <citation type="journal article" date="2016" name="Mol. Biol. Evol.">
        <title>Comparative Genomics of Early-Diverging Mushroom-Forming Fungi Provides Insights into the Origins of Lignocellulose Decay Capabilities.</title>
        <authorList>
            <person name="Nagy L.G."/>
            <person name="Riley R."/>
            <person name="Tritt A."/>
            <person name="Adam C."/>
            <person name="Daum C."/>
            <person name="Floudas D."/>
            <person name="Sun H."/>
            <person name="Yadav J.S."/>
            <person name="Pangilinan J."/>
            <person name="Larsson K.H."/>
            <person name="Matsuura K."/>
            <person name="Barry K."/>
            <person name="Labutti K."/>
            <person name="Kuo R."/>
            <person name="Ohm R.A."/>
            <person name="Bhattacharya S.S."/>
            <person name="Shirouzu T."/>
            <person name="Yoshinaga Y."/>
            <person name="Martin F.M."/>
            <person name="Grigoriev I.V."/>
            <person name="Hibbett D.S."/>
        </authorList>
    </citation>
    <scope>NUCLEOTIDE SEQUENCE [LARGE SCALE GENOMIC DNA]</scope>
    <source>
        <strain evidence="2 3">HHB14362 ss-1</strain>
    </source>
</reference>
<proteinExistence type="predicted"/>
<name>A0A165RS88_9AGAM</name>
<accession>A0A165RS88</accession>
<protein>
    <submittedName>
        <fullName evidence="2">Uncharacterized protein</fullName>
    </submittedName>
</protein>
<dbReference type="Proteomes" id="UP000076761">
    <property type="component" value="Unassembled WGS sequence"/>
</dbReference>
<dbReference type="AlphaFoldDB" id="A0A165RS88"/>
<dbReference type="InParanoid" id="A0A165RS88"/>
<dbReference type="PROSITE" id="PS51257">
    <property type="entry name" value="PROKAR_LIPOPROTEIN"/>
    <property type="match status" value="1"/>
</dbReference>
<organism evidence="2 3">
    <name type="scientific">Neolentinus lepideus HHB14362 ss-1</name>
    <dbReference type="NCBI Taxonomy" id="1314782"/>
    <lineage>
        <taxon>Eukaryota</taxon>
        <taxon>Fungi</taxon>
        <taxon>Dikarya</taxon>
        <taxon>Basidiomycota</taxon>
        <taxon>Agaricomycotina</taxon>
        <taxon>Agaricomycetes</taxon>
        <taxon>Gloeophyllales</taxon>
        <taxon>Gloeophyllaceae</taxon>
        <taxon>Neolentinus</taxon>
    </lineage>
</organism>
<evidence type="ECO:0000313" key="2">
    <source>
        <dbReference type="EMBL" id="KZT24199.1"/>
    </source>
</evidence>
<sequence>MRSPASFMSLVIGLWSPDTAVSCCIVTSFASLSCRGICTNIFSISMYSNLSNPYFIPH</sequence>
<keyword evidence="1" id="KW-0732">Signal</keyword>
<gene>
    <name evidence="2" type="ORF">NEOLEDRAFT_446128</name>
</gene>